<evidence type="ECO:0000313" key="2">
    <source>
        <dbReference type="Proteomes" id="UP001318860"/>
    </source>
</evidence>
<dbReference type="Proteomes" id="UP001318860">
    <property type="component" value="Unassembled WGS sequence"/>
</dbReference>
<evidence type="ECO:0000313" key="1">
    <source>
        <dbReference type="EMBL" id="KAK6144292.1"/>
    </source>
</evidence>
<accession>A0ABR0WA62</accession>
<gene>
    <name evidence="1" type="ORF">DH2020_021112</name>
</gene>
<reference evidence="1 2" key="1">
    <citation type="journal article" date="2021" name="Comput. Struct. Biotechnol. J.">
        <title>De novo genome assembly of the potent medicinal plant Rehmannia glutinosa using nanopore technology.</title>
        <authorList>
            <person name="Ma L."/>
            <person name="Dong C."/>
            <person name="Song C."/>
            <person name="Wang X."/>
            <person name="Zheng X."/>
            <person name="Niu Y."/>
            <person name="Chen S."/>
            <person name="Feng W."/>
        </authorList>
    </citation>
    <scope>NUCLEOTIDE SEQUENCE [LARGE SCALE GENOMIC DNA]</scope>
    <source>
        <strain evidence="1">DH-2019</strain>
    </source>
</reference>
<comment type="caution">
    <text evidence="1">The sequence shown here is derived from an EMBL/GenBank/DDBJ whole genome shotgun (WGS) entry which is preliminary data.</text>
</comment>
<dbReference type="EMBL" id="JABTTQ020000012">
    <property type="protein sequence ID" value="KAK6144292.1"/>
    <property type="molecule type" value="Genomic_DNA"/>
</dbReference>
<proteinExistence type="predicted"/>
<keyword evidence="2" id="KW-1185">Reference proteome</keyword>
<organism evidence="1 2">
    <name type="scientific">Rehmannia glutinosa</name>
    <name type="common">Chinese foxglove</name>
    <dbReference type="NCBI Taxonomy" id="99300"/>
    <lineage>
        <taxon>Eukaryota</taxon>
        <taxon>Viridiplantae</taxon>
        <taxon>Streptophyta</taxon>
        <taxon>Embryophyta</taxon>
        <taxon>Tracheophyta</taxon>
        <taxon>Spermatophyta</taxon>
        <taxon>Magnoliopsida</taxon>
        <taxon>eudicotyledons</taxon>
        <taxon>Gunneridae</taxon>
        <taxon>Pentapetalae</taxon>
        <taxon>asterids</taxon>
        <taxon>lamiids</taxon>
        <taxon>Lamiales</taxon>
        <taxon>Orobanchaceae</taxon>
        <taxon>Rehmannieae</taxon>
        <taxon>Rehmannia</taxon>
    </lineage>
</organism>
<sequence>MGQIQYSRSTLMTSTSTGMLFFQLKLPSCFLRIAYSQMNGVLLEFSKAEDGFTTQFIAQSHIMLFRRPLNYQQQQEQNMLAK</sequence>
<name>A0ABR0WA62_REHGL</name>
<protein>
    <submittedName>
        <fullName evidence="1">Uncharacterized protein</fullName>
    </submittedName>
</protein>